<dbReference type="InterPro" id="IPR029063">
    <property type="entry name" value="SAM-dependent_MTases_sf"/>
</dbReference>
<dbReference type="SUPFAM" id="SSF53335">
    <property type="entry name" value="S-adenosyl-L-methionine-dependent methyltransferases"/>
    <property type="match status" value="1"/>
</dbReference>
<dbReference type="GO" id="GO:0016435">
    <property type="term" value="F:rRNA (guanine) methyltransferase activity"/>
    <property type="evidence" value="ECO:0007669"/>
    <property type="project" value="InterPro"/>
</dbReference>
<reference evidence="12" key="1">
    <citation type="submission" date="2022-10" db="EMBL/GenBank/DDBJ databases">
        <title>Culturing micro-colonial fungi from biological soil crusts in the Mojave desert and describing Neophaeococcomyces mojavensis, and introducing the new genera and species Taxawa tesnikishii.</title>
        <authorList>
            <person name="Kurbessoian T."/>
            <person name="Stajich J.E."/>
        </authorList>
    </citation>
    <scope>NUCLEOTIDE SEQUENCE</scope>
    <source>
        <strain evidence="12">TK_41</strain>
    </source>
</reference>
<dbReference type="GO" id="GO:0005737">
    <property type="term" value="C:cytoplasm"/>
    <property type="evidence" value="ECO:0007669"/>
    <property type="project" value="UniProtKB-SubCell"/>
</dbReference>
<gene>
    <name evidence="12" type="primary">BUD23</name>
    <name evidence="12" type="ORF">H2200_009379</name>
</gene>
<dbReference type="InterPro" id="IPR039769">
    <property type="entry name" value="Bud23-like"/>
</dbReference>
<dbReference type="EC" id="2.1.1.309" evidence="12"/>
<sequence length="275" mass="30055">MSRPEDLLPPDLYYNDTTSAKYTTSSRIQAIQSSMTNRALDLLDLSSPSFILDIGCGSGLSGEILSEEGHFWVGMDISPSMLDIALQREDVEGDLFLADMGQGIPFRAGTFDAAVSISAVQWLCNAESSGVSPEGRLRRFFDGLYASLKRGGRAVLQFYPKNEMQRNMISQAAVRAGFGAGILEDDGGTKNVKTYLVLSVGGGDITDRVRGMDGVDIEDGRRVREAKIAMKGKREASDGKGSKAWVMRKKDKMRGKGKVVKTDSKYTGRRRGLKF</sequence>
<evidence type="ECO:0000313" key="12">
    <source>
        <dbReference type="EMBL" id="KAJ9606418.1"/>
    </source>
</evidence>
<dbReference type="CDD" id="cd02440">
    <property type="entry name" value="AdoMet_MTases"/>
    <property type="match status" value="1"/>
</dbReference>
<proteinExistence type="inferred from homology"/>
<dbReference type="Gene3D" id="3.40.50.150">
    <property type="entry name" value="Vaccinia Virus protein VP39"/>
    <property type="match status" value="1"/>
</dbReference>
<dbReference type="Pfam" id="PF12589">
    <property type="entry name" value="WBS_methylT"/>
    <property type="match status" value="1"/>
</dbReference>
<evidence type="ECO:0000313" key="13">
    <source>
        <dbReference type="Proteomes" id="UP001172673"/>
    </source>
</evidence>
<evidence type="ECO:0000256" key="7">
    <source>
        <dbReference type="ARBA" id="ARBA00022691"/>
    </source>
</evidence>
<keyword evidence="5 12" id="KW-0489">Methyltransferase</keyword>
<evidence type="ECO:0000256" key="8">
    <source>
        <dbReference type="ARBA" id="ARBA00023242"/>
    </source>
</evidence>
<dbReference type="Proteomes" id="UP001172673">
    <property type="component" value="Unassembled WGS sequence"/>
</dbReference>
<dbReference type="InterPro" id="IPR013216">
    <property type="entry name" value="Methyltransf_11"/>
</dbReference>
<feature type="domain" description="Methyltransferase type 11" evidence="10">
    <location>
        <begin position="52"/>
        <end position="155"/>
    </location>
</feature>
<evidence type="ECO:0000256" key="1">
    <source>
        <dbReference type="ARBA" id="ARBA00004123"/>
    </source>
</evidence>
<evidence type="ECO:0000259" key="11">
    <source>
        <dbReference type="Pfam" id="PF12589"/>
    </source>
</evidence>
<dbReference type="AlphaFoldDB" id="A0AA38X4A1"/>
<keyword evidence="4" id="KW-0963">Cytoplasm</keyword>
<evidence type="ECO:0000256" key="3">
    <source>
        <dbReference type="ARBA" id="ARBA00005547"/>
    </source>
</evidence>
<protein>
    <submittedName>
        <fullName evidence="12">18S rRNA (Guanine1575-N7)-methyltransferase</fullName>
        <ecNumber evidence="12">2.1.1.309</ecNumber>
    </submittedName>
</protein>
<dbReference type="GO" id="GO:0005730">
    <property type="term" value="C:nucleolus"/>
    <property type="evidence" value="ECO:0007669"/>
    <property type="project" value="UniProtKB-ARBA"/>
</dbReference>
<comment type="caution">
    <text evidence="12">The sequence shown here is derived from an EMBL/GenBank/DDBJ whole genome shotgun (WGS) entry which is preliminary data.</text>
</comment>
<keyword evidence="8" id="KW-0539">Nucleus</keyword>
<name>A0AA38X4A1_9EURO</name>
<keyword evidence="6 12" id="KW-0808">Transferase</keyword>
<evidence type="ECO:0000256" key="9">
    <source>
        <dbReference type="SAM" id="MobiDB-lite"/>
    </source>
</evidence>
<dbReference type="InterPro" id="IPR022238">
    <property type="entry name" value="Bud23_C"/>
</dbReference>
<comment type="subcellular location">
    <subcellularLocation>
        <location evidence="2">Cytoplasm</location>
    </subcellularLocation>
    <subcellularLocation>
        <location evidence="1">Nucleus</location>
    </subcellularLocation>
</comment>
<keyword evidence="7" id="KW-0949">S-adenosyl-L-methionine</keyword>
<evidence type="ECO:0000256" key="5">
    <source>
        <dbReference type="ARBA" id="ARBA00022603"/>
    </source>
</evidence>
<keyword evidence="13" id="KW-1185">Reference proteome</keyword>
<dbReference type="EMBL" id="JAPDRK010000014">
    <property type="protein sequence ID" value="KAJ9606418.1"/>
    <property type="molecule type" value="Genomic_DNA"/>
</dbReference>
<accession>A0AA38X4A1</accession>
<feature type="region of interest" description="Disordered" evidence="9">
    <location>
        <begin position="251"/>
        <end position="275"/>
    </location>
</feature>
<feature type="domain" description="18S rRNA (guanine(1575)-N(7))-methyltransferase Bud23 C-terminal" evidence="11">
    <location>
        <begin position="204"/>
        <end position="271"/>
    </location>
</feature>
<dbReference type="PANTHER" id="PTHR12734">
    <property type="entry name" value="METHYLTRANSFERASE-RELATED"/>
    <property type="match status" value="1"/>
</dbReference>
<evidence type="ECO:0000256" key="4">
    <source>
        <dbReference type="ARBA" id="ARBA00022490"/>
    </source>
</evidence>
<comment type="similarity">
    <text evidence="3">Belongs to the class I-like SAM-binding methyltransferase superfamily. BUD23/WBSCR22 family.</text>
</comment>
<evidence type="ECO:0000256" key="6">
    <source>
        <dbReference type="ARBA" id="ARBA00022679"/>
    </source>
</evidence>
<evidence type="ECO:0000256" key="2">
    <source>
        <dbReference type="ARBA" id="ARBA00004496"/>
    </source>
</evidence>
<dbReference type="GO" id="GO:0070476">
    <property type="term" value="P:rRNA (guanine-N7)-methylation"/>
    <property type="evidence" value="ECO:0007669"/>
    <property type="project" value="InterPro"/>
</dbReference>
<dbReference type="Pfam" id="PF08241">
    <property type="entry name" value="Methyltransf_11"/>
    <property type="match status" value="1"/>
</dbReference>
<organism evidence="12 13">
    <name type="scientific">Cladophialophora chaetospira</name>
    <dbReference type="NCBI Taxonomy" id="386627"/>
    <lineage>
        <taxon>Eukaryota</taxon>
        <taxon>Fungi</taxon>
        <taxon>Dikarya</taxon>
        <taxon>Ascomycota</taxon>
        <taxon>Pezizomycotina</taxon>
        <taxon>Eurotiomycetes</taxon>
        <taxon>Chaetothyriomycetidae</taxon>
        <taxon>Chaetothyriales</taxon>
        <taxon>Herpotrichiellaceae</taxon>
        <taxon>Cladophialophora</taxon>
    </lineage>
</organism>
<dbReference type="PANTHER" id="PTHR12734:SF0">
    <property type="entry name" value="18S RRNA (GUANINE-N(7))-METHYLTRANSFERASE-RELATED"/>
    <property type="match status" value="1"/>
</dbReference>
<dbReference type="FunFam" id="3.40.50.150:FF:000017">
    <property type="entry name" value="probable 18S rRNA (Guanine-N(7))-methyltransferase"/>
    <property type="match status" value="1"/>
</dbReference>
<evidence type="ECO:0000259" key="10">
    <source>
        <dbReference type="Pfam" id="PF08241"/>
    </source>
</evidence>